<organism evidence="4 5">
    <name type="scientific">Alteromonas halophila</name>
    <dbReference type="NCBI Taxonomy" id="516698"/>
    <lineage>
        <taxon>Bacteria</taxon>
        <taxon>Pseudomonadati</taxon>
        <taxon>Pseudomonadota</taxon>
        <taxon>Gammaproteobacteria</taxon>
        <taxon>Alteromonadales</taxon>
        <taxon>Alteromonadaceae</taxon>
        <taxon>Alteromonas/Salinimonas group</taxon>
        <taxon>Alteromonas</taxon>
    </lineage>
</organism>
<dbReference type="PANTHER" id="PTHR10605:SF56">
    <property type="entry name" value="BIFUNCTIONAL HEPARAN SULFATE N-DEACETYLASE_N-SULFOTRANSFERASE"/>
    <property type="match status" value="1"/>
</dbReference>
<evidence type="ECO:0000313" key="5">
    <source>
        <dbReference type="Proteomes" id="UP000631300"/>
    </source>
</evidence>
<sequence length="278" mass="31859">MAGSCATFEVLIKIRRASQLSNANPEGGAMTNSQSMKKVNLFILGVQKAGTTALAEFISAHPDVCLVKGKEAHVFDDPDYHRSADKAGYAQKKYDARLSHYNGEKYLCDATPITLLHPRFIAECVSYNPDAKFLVMLRDPVARAYSHYQMSKRRGLEELSPLRAFLTEPWRMKNWKEALPYAPFEHAYRDFSYLLRGCYKRQLAALYDAVPANQVLLHKQEDLIRQHHEVMAKTFSFLALPQENIAPKQVFEGDYKESIPWAAQTYARLYFLFHGEHY</sequence>
<dbReference type="SUPFAM" id="SSF52540">
    <property type="entry name" value="P-loop containing nucleoside triphosphate hydrolases"/>
    <property type="match status" value="1"/>
</dbReference>
<name>A0A918JNX3_9ALTE</name>
<comment type="caution">
    <text evidence="4">The sequence shown here is derived from an EMBL/GenBank/DDBJ whole genome shotgun (WGS) entry which is preliminary data.</text>
</comment>
<dbReference type="Proteomes" id="UP000631300">
    <property type="component" value="Unassembled WGS sequence"/>
</dbReference>
<gene>
    <name evidence="4" type="ORF">GCM10007391_28710</name>
</gene>
<dbReference type="Gene3D" id="3.40.50.300">
    <property type="entry name" value="P-loop containing nucleotide triphosphate hydrolases"/>
    <property type="match status" value="1"/>
</dbReference>
<dbReference type="InterPro" id="IPR037359">
    <property type="entry name" value="NST/OST"/>
</dbReference>
<proteinExistence type="predicted"/>
<dbReference type="InterPro" id="IPR027417">
    <property type="entry name" value="P-loop_NTPase"/>
</dbReference>
<dbReference type="GO" id="GO:0008146">
    <property type="term" value="F:sulfotransferase activity"/>
    <property type="evidence" value="ECO:0007669"/>
    <property type="project" value="InterPro"/>
</dbReference>
<protein>
    <submittedName>
        <fullName evidence="4">Deacetylase sulfotransferase</fullName>
    </submittedName>
</protein>
<reference evidence="4" key="1">
    <citation type="journal article" date="2014" name="Int. J. Syst. Evol. Microbiol.">
        <title>Complete genome sequence of Corynebacterium casei LMG S-19264T (=DSM 44701T), isolated from a smear-ripened cheese.</title>
        <authorList>
            <consortium name="US DOE Joint Genome Institute (JGI-PGF)"/>
            <person name="Walter F."/>
            <person name="Albersmeier A."/>
            <person name="Kalinowski J."/>
            <person name="Ruckert C."/>
        </authorList>
    </citation>
    <scope>NUCLEOTIDE SEQUENCE</scope>
    <source>
        <strain evidence="4">KCTC 22164</strain>
    </source>
</reference>
<evidence type="ECO:0000256" key="2">
    <source>
        <dbReference type="ARBA" id="ARBA00023180"/>
    </source>
</evidence>
<dbReference type="AlphaFoldDB" id="A0A918JNX3"/>
<accession>A0A918JNX3</accession>
<feature type="domain" description="Sulfotransferase" evidence="3">
    <location>
        <begin position="41"/>
        <end position="242"/>
    </location>
</feature>
<dbReference type="EMBL" id="BMXP01000008">
    <property type="protein sequence ID" value="GGW92584.1"/>
    <property type="molecule type" value="Genomic_DNA"/>
</dbReference>
<dbReference type="InterPro" id="IPR000863">
    <property type="entry name" value="Sulfotransferase_dom"/>
</dbReference>
<reference evidence="4" key="2">
    <citation type="submission" date="2020-09" db="EMBL/GenBank/DDBJ databases">
        <authorList>
            <person name="Sun Q."/>
            <person name="Kim S."/>
        </authorList>
    </citation>
    <scope>NUCLEOTIDE SEQUENCE</scope>
    <source>
        <strain evidence="4">KCTC 22164</strain>
    </source>
</reference>
<dbReference type="Pfam" id="PF00685">
    <property type="entry name" value="Sulfotransfer_1"/>
    <property type="match status" value="1"/>
</dbReference>
<keyword evidence="1" id="KW-0808">Transferase</keyword>
<keyword evidence="5" id="KW-1185">Reference proteome</keyword>
<keyword evidence="2" id="KW-0325">Glycoprotein</keyword>
<dbReference type="PANTHER" id="PTHR10605">
    <property type="entry name" value="HEPARAN SULFATE SULFOTRANSFERASE"/>
    <property type="match status" value="1"/>
</dbReference>
<evidence type="ECO:0000259" key="3">
    <source>
        <dbReference type="Pfam" id="PF00685"/>
    </source>
</evidence>
<evidence type="ECO:0000256" key="1">
    <source>
        <dbReference type="ARBA" id="ARBA00022679"/>
    </source>
</evidence>
<evidence type="ECO:0000313" key="4">
    <source>
        <dbReference type="EMBL" id="GGW92584.1"/>
    </source>
</evidence>